<keyword evidence="6" id="KW-0413">Isomerase</keyword>
<evidence type="ECO:0000256" key="7">
    <source>
        <dbReference type="RuleBase" id="RU004326"/>
    </source>
</evidence>
<feature type="domain" description="Alpha-D-phosphohexomutase C-terminal" evidence="8">
    <location>
        <begin position="478"/>
        <end position="515"/>
    </location>
</feature>
<evidence type="ECO:0000256" key="6">
    <source>
        <dbReference type="ARBA" id="ARBA00023235"/>
    </source>
</evidence>
<feature type="domain" description="Alpha-D-phosphohexomutase alpha/beta/alpha" evidence="11">
    <location>
        <begin position="321"/>
        <end position="427"/>
    </location>
</feature>
<dbReference type="InterPro" id="IPR016055">
    <property type="entry name" value="A-D-PHexomutase_a/b/a-I/II/III"/>
</dbReference>
<dbReference type="InterPro" id="IPR005844">
    <property type="entry name" value="A-D-PHexomutase_a/b/a-I"/>
</dbReference>
<dbReference type="Gene3D" id="3.40.120.10">
    <property type="entry name" value="Alpha-D-Glucose-1,6-Bisphosphate, subunit A, domain 3"/>
    <property type="match status" value="3"/>
</dbReference>
<dbReference type="EMBL" id="PYBJ01000025">
    <property type="protein sequence ID" value="PSM39483.1"/>
    <property type="molecule type" value="Genomic_DNA"/>
</dbReference>
<dbReference type="PANTHER" id="PTHR45745">
    <property type="entry name" value="PHOSPHOMANNOMUTASE 45A"/>
    <property type="match status" value="1"/>
</dbReference>
<keyword evidence="13" id="KW-1185">Reference proteome</keyword>
<reference evidence="12 13" key="1">
    <citation type="submission" date="2018-03" db="EMBL/GenBank/DDBJ databases">
        <title>Streptomyces dioscori sp. nov., a novel endophytic actinobacterium isolated from bulbil of Dioscorea bulbifera L.</title>
        <authorList>
            <person name="Zhikuan W."/>
        </authorList>
    </citation>
    <scope>NUCLEOTIDE SEQUENCE [LARGE SCALE GENOMIC DNA]</scope>
    <source>
        <strain evidence="12 13">A217</strain>
    </source>
</reference>
<dbReference type="InterPro" id="IPR005843">
    <property type="entry name" value="A-D-PHexomutase_C"/>
</dbReference>
<dbReference type="Pfam" id="PF02878">
    <property type="entry name" value="PGM_PMM_I"/>
    <property type="match status" value="1"/>
</dbReference>
<dbReference type="AlphaFoldDB" id="A0A2P8PZR7"/>
<dbReference type="Pfam" id="PF00408">
    <property type="entry name" value="PGM_PMM_IV"/>
    <property type="match status" value="1"/>
</dbReference>
<dbReference type="GO" id="GO:0005975">
    <property type="term" value="P:carbohydrate metabolic process"/>
    <property type="evidence" value="ECO:0007669"/>
    <property type="project" value="InterPro"/>
</dbReference>
<comment type="cofactor">
    <cofactor evidence="1">
        <name>Mg(2+)</name>
        <dbReference type="ChEBI" id="CHEBI:18420"/>
    </cofactor>
</comment>
<comment type="caution">
    <text evidence="12">The sequence shown here is derived from an EMBL/GenBank/DDBJ whole genome shotgun (WGS) entry which is preliminary data.</text>
</comment>
<evidence type="ECO:0000259" key="10">
    <source>
        <dbReference type="Pfam" id="PF02879"/>
    </source>
</evidence>
<dbReference type="GO" id="GO:0000287">
    <property type="term" value="F:magnesium ion binding"/>
    <property type="evidence" value="ECO:0007669"/>
    <property type="project" value="InterPro"/>
</dbReference>
<comment type="similarity">
    <text evidence="2 7">Belongs to the phosphohexose mutase family.</text>
</comment>
<evidence type="ECO:0000256" key="2">
    <source>
        <dbReference type="ARBA" id="ARBA00010231"/>
    </source>
</evidence>
<evidence type="ECO:0000256" key="4">
    <source>
        <dbReference type="ARBA" id="ARBA00022723"/>
    </source>
</evidence>
<dbReference type="GO" id="GO:0008973">
    <property type="term" value="F:phosphopentomutase activity"/>
    <property type="evidence" value="ECO:0007669"/>
    <property type="project" value="TreeGrafter"/>
</dbReference>
<dbReference type="Pfam" id="PF02879">
    <property type="entry name" value="PGM_PMM_II"/>
    <property type="match status" value="1"/>
</dbReference>
<feature type="domain" description="Alpha-D-phosphohexomutase alpha/beta/alpha" evidence="9">
    <location>
        <begin position="46"/>
        <end position="180"/>
    </location>
</feature>
<keyword evidence="4 7" id="KW-0479">Metal-binding</keyword>
<dbReference type="InterPro" id="IPR036900">
    <property type="entry name" value="A-D-PHexomutase_C_sf"/>
</dbReference>
<accession>A0A2P8PZR7</accession>
<keyword evidence="5 7" id="KW-0460">Magnesium</keyword>
<evidence type="ECO:0000256" key="1">
    <source>
        <dbReference type="ARBA" id="ARBA00001946"/>
    </source>
</evidence>
<dbReference type="Gene3D" id="3.30.310.50">
    <property type="entry name" value="Alpha-D-phosphohexomutase, C-terminal domain"/>
    <property type="match status" value="1"/>
</dbReference>
<dbReference type="Pfam" id="PF02880">
    <property type="entry name" value="PGM_PMM_III"/>
    <property type="match status" value="1"/>
</dbReference>
<evidence type="ECO:0000313" key="13">
    <source>
        <dbReference type="Proteomes" id="UP000240429"/>
    </source>
</evidence>
<dbReference type="SUPFAM" id="SSF55957">
    <property type="entry name" value="Phosphoglucomutase, C-terminal domain"/>
    <property type="match status" value="1"/>
</dbReference>
<dbReference type="OrthoDB" id="9806956at2"/>
<evidence type="ECO:0000313" key="12">
    <source>
        <dbReference type="EMBL" id="PSM39483.1"/>
    </source>
</evidence>
<evidence type="ECO:0000259" key="9">
    <source>
        <dbReference type="Pfam" id="PF02878"/>
    </source>
</evidence>
<organism evidence="12 13">
    <name type="scientific">Streptomyces dioscori</name>
    <dbReference type="NCBI Taxonomy" id="2109333"/>
    <lineage>
        <taxon>Bacteria</taxon>
        <taxon>Bacillati</taxon>
        <taxon>Actinomycetota</taxon>
        <taxon>Actinomycetes</taxon>
        <taxon>Kitasatosporales</taxon>
        <taxon>Streptomycetaceae</taxon>
        <taxon>Streptomyces</taxon>
        <taxon>Streptomyces aurantiacus group</taxon>
    </lineage>
</organism>
<protein>
    <submittedName>
        <fullName evidence="12">Phosphomannomutase</fullName>
    </submittedName>
</protein>
<feature type="domain" description="Alpha-D-phosphohexomutase alpha/beta/alpha" evidence="10">
    <location>
        <begin position="215"/>
        <end position="307"/>
    </location>
</feature>
<keyword evidence="3" id="KW-0597">Phosphoprotein</keyword>
<dbReference type="InterPro" id="IPR005846">
    <property type="entry name" value="A-D-PHexomutase_a/b/a-III"/>
</dbReference>
<sequence length="549" mass="57841">MQDELIARATAWLAEDPDTDTREELAKLIDAQDTAELTARFSGTLQFGTAGLRGELGAGPMRMNRAVVIRAAAGLAAYLKAKGRTGGLVVIGYDARHKSADFARDTAAVMTGAGLRAAVLPRPLPTPVLAYAIRHLGAVAGVEVTASHNPPRDNGYKVYLGDGSQIVPPADAEIAAEIAAVARLADVPRPDSGWETLDEGVLNAYLERTDAVLAPGSPRTARTVYTALHGVGTETLLAAFERAGFPAPVLVAEQAEPDPDFPTVAFPNPEEPGAMDLAFAKARGSDPDLIIANDPDADRCAAAVKDRGTGGNGGDWRMLRGDEVGALLAAHLVRRGARGTFAESIVSSSLLGRIAGKAGLPYEETLTGFKWIARVEGLRYGYEEALGYCVDPDGVRDKDGITAALAITELASELKEEGRTLLDLLDDLAVEHGLHATDQLSVRVDDLSVISDAMRRLREQPPTRLAGLSVTGSEDLALGTDLLPPTDGLRYTLDGARVIVRPSGTEPKLKCYLEVVVPVGTHDDLPAAHAKAAELLAEIKRDLSAAAGI</sequence>
<evidence type="ECO:0000256" key="3">
    <source>
        <dbReference type="ARBA" id="ARBA00022553"/>
    </source>
</evidence>
<gene>
    <name evidence="12" type="ORF">C6Y14_31930</name>
</gene>
<evidence type="ECO:0000259" key="8">
    <source>
        <dbReference type="Pfam" id="PF00408"/>
    </source>
</evidence>
<dbReference type="Proteomes" id="UP000240429">
    <property type="component" value="Unassembled WGS sequence"/>
</dbReference>
<dbReference type="CDD" id="cd05799">
    <property type="entry name" value="PGM2"/>
    <property type="match status" value="1"/>
</dbReference>
<dbReference type="GO" id="GO:0006166">
    <property type="term" value="P:purine ribonucleoside salvage"/>
    <property type="evidence" value="ECO:0007669"/>
    <property type="project" value="TreeGrafter"/>
</dbReference>
<dbReference type="RefSeq" id="WP_107020349.1">
    <property type="nucleotide sequence ID" value="NZ_KZ679051.1"/>
</dbReference>
<dbReference type="InterPro" id="IPR016066">
    <property type="entry name" value="A-D-PHexomutase_CS"/>
</dbReference>
<dbReference type="PROSITE" id="PS00710">
    <property type="entry name" value="PGM_PMM"/>
    <property type="match status" value="1"/>
</dbReference>
<evidence type="ECO:0000256" key="5">
    <source>
        <dbReference type="ARBA" id="ARBA00022842"/>
    </source>
</evidence>
<dbReference type="InterPro" id="IPR005845">
    <property type="entry name" value="A-D-PHexomutase_a/b/a-II"/>
</dbReference>
<name>A0A2P8PZR7_9ACTN</name>
<proteinExistence type="inferred from homology"/>
<evidence type="ECO:0000259" key="11">
    <source>
        <dbReference type="Pfam" id="PF02880"/>
    </source>
</evidence>
<dbReference type="SUPFAM" id="SSF53738">
    <property type="entry name" value="Phosphoglucomutase, first 3 domains"/>
    <property type="match status" value="3"/>
</dbReference>
<dbReference type="PANTHER" id="PTHR45745:SF1">
    <property type="entry name" value="PHOSPHOGLUCOMUTASE 2B-RELATED"/>
    <property type="match status" value="1"/>
</dbReference>